<comment type="caution">
    <text evidence="1">The sequence shown here is derived from an EMBL/GenBank/DDBJ whole genome shotgun (WGS) entry which is preliminary data.</text>
</comment>
<sequence length="974" mass="108535">MGWDSRKEDVTVHIKHLWCTSEQHAALGTLYNTNTISRDTYALGESGQAAALRVLEQHGLDAKARDRLESRWTEVWNTKWTTKGGTMRRILVQCTCGYATSARQEFFEKQKKSRPPQPSSSNSQAWTRAAPYDFTGCLAHADITYNELSGAVSRVVGYLVHNDRCEAAKMTRVPRIPLHTHVVQVALQQLAEGASVSTIQARNLDMCSRKAYRDQAAVVTLEANVRYELLSADFRSLYRQYYRSQGIDITKAPERNIHNWLDPTSRHFKPAIHSAVFLYAPRTTATERFKLCICTKDMEDAAWSYVHDSQLMLDGTFGLSTSRILVWIAMGVDSGGKGVPVAIFLFSAPTGNRATHAGYDTRIITELLNSWKTWMSSRPSAAGRAFEPAVAITDTDIKERGALLAVWPRIILLLCKFHVRQCWTNKRSSLIGRGGSADTSFWKVHVLARVRTLENALLQSSRHEDATALLQMEREGFKVLLTSDDSRVPCKAGLAYLDYFEKTWMPPALWSSWSQHGRNLGAARLGIDVAGVLPTTNHLESFNGVLKAKYLPQWQHSGHRLRFDVLSSHLILHICPRLFAQLRQSRQYADWKSSRFEAAAGGVPLLRARRPAIREWAPRAWFEADASRNVLGIDIHQHGRLCVIPSSRQFERWATCATSSADINDPLYPRYWLALHISGAATCTCPDWLRRGGACKHLRAFAVSVQLLVLEGVETQSYSFAKTEAEALEVEAQNRTWYGPHYATALTLALSPKDYPAGYSHHLPPPTMSAAVLEQASQAPPPPPPQILANSGPGASAEALCLLESLYSDPEEHQETPSSDLDESRLDTTFESEIPTTEGSARNELAISIQVQQRIAYELKQVLPRLHGLVTLFTDAASLEITSDILELREVLDSLTCVAALRCEETIGELPISPGKTRVQECGNSGLNPFLGNFAAPTTPPPAQQNKRVRDLSPALLGASPERRQKRVQSRSWL</sequence>
<evidence type="ECO:0000313" key="1">
    <source>
        <dbReference type="EMBL" id="KAI0056510.1"/>
    </source>
</evidence>
<accession>A0ACB8SJA0</accession>
<reference evidence="1" key="2">
    <citation type="journal article" date="2022" name="New Phytol.">
        <title>Evolutionary transition to the ectomycorrhizal habit in the genomes of a hyperdiverse lineage of mushroom-forming fungi.</title>
        <authorList>
            <person name="Looney B."/>
            <person name="Miyauchi S."/>
            <person name="Morin E."/>
            <person name="Drula E."/>
            <person name="Courty P.E."/>
            <person name="Kohler A."/>
            <person name="Kuo A."/>
            <person name="LaButti K."/>
            <person name="Pangilinan J."/>
            <person name="Lipzen A."/>
            <person name="Riley R."/>
            <person name="Andreopoulos W."/>
            <person name="He G."/>
            <person name="Johnson J."/>
            <person name="Nolan M."/>
            <person name="Tritt A."/>
            <person name="Barry K.W."/>
            <person name="Grigoriev I.V."/>
            <person name="Nagy L.G."/>
            <person name="Hibbett D."/>
            <person name="Henrissat B."/>
            <person name="Matheny P.B."/>
            <person name="Labbe J."/>
            <person name="Martin F.M."/>
        </authorList>
    </citation>
    <scope>NUCLEOTIDE SEQUENCE</scope>
    <source>
        <strain evidence="1">HHB10654</strain>
    </source>
</reference>
<keyword evidence="2" id="KW-1185">Reference proteome</keyword>
<dbReference type="Proteomes" id="UP000814140">
    <property type="component" value="Unassembled WGS sequence"/>
</dbReference>
<evidence type="ECO:0000313" key="2">
    <source>
        <dbReference type="Proteomes" id="UP000814140"/>
    </source>
</evidence>
<protein>
    <submittedName>
        <fullName evidence="1">Uncharacterized protein</fullName>
    </submittedName>
</protein>
<gene>
    <name evidence="1" type="ORF">BV25DRAFT_1893981</name>
</gene>
<name>A0ACB8SJA0_9AGAM</name>
<dbReference type="EMBL" id="MU277263">
    <property type="protein sequence ID" value="KAI0056510.1"/>
    <property type="molecule type" value="Genomic_DNA"/>
</dbReference>
<organism evidence="1 2">
    <name type="scientific">Artomyces pyxidatus</name>
    <dbReference type="NCBI Taxonomy" id="48021"/>
    <lineage>
        <taxon>Eukaryota</taxon>
        <taxon>Fungi</taxon>
        <taxon>Dikarya</taxon>
        <taxon>Basidiomycota</taxon>
        <taxon>Agaricomycotina</taxon>
        <taxon>Agaricomycetes</taxon>
        <taxon>Russulales</taxon>
        <taxon>Auriscalpiaceae</taxon>
        <taxon>Artomyces</taxon>
    </lineage>
</organism>
<proteinExistence type="predicted"/>
<reference evidence="1" key="1">
    <citation type="submission" date="2021-03" db="EMBL/GenBank/DDBJ databases">
        <authorList>
            <consortium name="DOE Joint Genome Institute"/>
            <person name="Ahrendt S."/>
            <person name="Looney B.P."/>
            <person name="Miyauchi S."/>
            <person name="Morin E."/>
            <person name="Drula E."/>
            <person name="Courty P.E."/>
            <person name="Chicoki N."/>
            <person name="Fauchery L."/>
            <person name="Kohler A."/>
            <person name="Kuo A."/>
            <person name="Labutti K."/>
            <person name="Pangilinan J."/>
            <person name="Lipzen A."/>
            <person name="Riley R."/>
            <person name="Andreopoulos W."/>
            <person name="He G."/>
            <person name="Johnson J."/>
            <person name="Barry K.W."/>
            <person name="Grigoriev I.V."/>
            <person name="Nagy L."/>
            <person name="Hibbett D."/>
            <person name="Henrissat B."/>
            <person name="Matheny P.B."/>
            <person name="Labbe J."/>
            <person name="Martin F."/>
        </authorList>
    </citation>
    <scope>NUCLEOTIDE SEQUENCE</scope>
    <source>
        <strain evidence="1">HHB10654</strain>
    </source>
</reference>